<dbReference type="Proteomes" id="UP001153387">
    <property type="component" value="Unassembled WGS sequence"/>
</dbReference>
<accession>A0A9X4KGV1</accession>
<keyword evidence="3" id="KW-1185">Reference proteome</keyword>
<sequence>MDDEVKMLRDKNKNNTEVILKMLDELMEAREERDKYKALYENGQKGYKDLLKLSASLERQNNELLEKRKECESDQKNISDLFKLSSPTDRDSYELEMIYSTPLDRRRLTEFLQNQITKLGKECQATRRQGPSFKYDAFSHIHHLLTEGYFDLVLVRSDIETNE</sequence>
<organism evidence="2 3">
    <name type="scientific">Cohnella ginsengisoli</name>
    <dbReference type="NCBI Taxonomy" id="425004"/>
    <lineage>
        <taxon>Bacteria</taxon>
        <taxon>Bacillati</taxon>
        <taxon>Bacillota</taxon>
        <taxon>Bacilli</taxon>
        <taxon>Bacillales</taxon>
        <taxon>Paenibacillaceae</taxon>
        <taxon>Cohnella</taxon>
    </lineage>
</organism>
<reference evidence="2 3" key="1">
    <citation type="submission" date="2022-10" db="EMBL/GenBank/DDBJ databases">
        <title>Comparative genomic analysis of Cohnella hashimotonis sp. nov., isolated from the International Space Station.</title>
        <authorList>
            <person name="Simpson A."/>
            <person name="Venkateswaran K."/>
        </authorList>
    </citation>
    <scope>NUCLEOTIDE SEQUENCE [LARGE SCALE GENOMIC DNA]</scope>
    <source>
        <strain evidence="2 3">DSM 18997</strain>
    </source>
</reference>
<keyword evidence="1" id="KW-0175">Coiled coil</keyword>
<comment type="caution">
    <text evidence="2">The sequence shown here is derived from an EMBL/GenBank/DDBJ whole genome shotgun (WGS) entry which is preliminary data.</text>
</comment>
<evidence type="ECO:0000256" key="1">
    <source>
        <dbReference type="SAM" id="Coils"/>
    </source>
</evidence>
<dbReference type="RefSeq" id="WP_277565776.1">
    <property type="nucleotide sequence ID" value="NZ_JAPDHZ010000003.1"/>
</dbReference>
<gene>
    <name evidence="2" type="ORF">OMP38_14550</name>
</gene>
<proteinExistence type="predicted"/>
<evidence type="ECO:0000313" key="3">
    <source>
        <dbReference type="Proteomes" id="UP001153387"/>
    </source>
</evidence>
<name>A0A9X4KGV1_9BACL</name>
<evidence type="ECO:0000313" key="2">
    <source>
        <dbReference type="EMBL" id="MDG0791937.1"/>
    </source>
</evidence>
<dbReference type="EMBL" id="JAPDHZ010000003">
    <property type="protein sequence ID" value="MDG0791937.1"/>
    <property type="molecule type" value="Genomic_DNA"/>
</dbReference>
<protein>
    <submittedName>
        <fullName evidence="2">Uncharacterized protein</fullName>
    </submittedName>
</protein>
<feature type="coiled-coil region" evidence="1">
    <location>
        <begin position="19"/>
        <end position="77"/>
    </location>
</feature>
<dbReference type="AlphaFoldDB" id="A0A9X4KGV1"/>